<comment type="similarity">
    <text evidence="2">Belongs to the zinc-containing alcohol dehydrogenase family.</text>
</comment>
<feature type="domain" description="Alcohol dehydrogenase-like C-terminal" evidence="7">
    <location>
        <begin position="45"/>
        <end position="185"/>
    </location>
</feature>
<name>A0A8H8RIV5_9HELO</name>
<evidence type="ECO:0000256" key="1">
    <source>
        <dbReference type="ARBA" id="ARBA00001947"/>
    </source>
</evidence>
<dbReference type="EMBL" id="QGMI01001047">
    <property type="protein sequence ID" value="TVY35029.1"/>
    <property type="molecule type" value="Genomic_DNA"/>
</dbReference>
<dbReference type="PANTHER" id="PTHR43161:SF9">
    <property type="entry name" value="SORBITOL DEHYDROGENASE"/>
    <property type="match status" value="1"/>
</dbReference>
<organism evidence="8 9">
    <name type="scientific">Lachnellula occidentalis</name>
    <dbReference type="NCBI Taxonomy" id="215460"/>
    <lineage>
        <taxon>Eukaryota</taxon>
        <taxon>Fungi</taxon>
        <taxon>Dikarya</taxon>
        <taxon>Ascomycota</taxon>
        <taxon>Pezizomycotina</taxon>
        <taxon>Leotiomycetes</taxon>
        <taxon>Helotiales</taxon>
        <taxon>Lachnaceae</taxon>
        <taxon>Lachnellula</taxon>
    </lineage>
</organism>
<comment type="caution">
    <text evidence="8">The sequence shown here is derived from an EMBL/GenBank/DDBJ whole genome shotgun (WGS) entry which is preliminary data.</text>
</comment>
<evidence type="ECO:0000313" key="9">
    <source>
        <dbReference type="Proteomes" id="UP000443090"/>
    </source>
</evidence>
<keyword evidence="6" id="KW-1133">Transmembrane helix</keyword>
<reference evidence="8 9" key="1">
    <citation type="submission" date="2018-05" db="EMBL/GenBank/DDBJ databases">
        <title>Genome sequencing and assembly of the regulated plant pathogen Lachnellula willkommii and related sister species for the development of diagnostic species identification markers.</title>
        <authorList>
            <person name="Giroux E."/>
            <person name="Bilodeau G."/>
        </authorList>
    </citation>
    <scope>NUCLEOTIDE SEQUENCE [LARGE SCALE GENOMIC DNA]</scope>
    <source>
        <strain evidence="8 9">CBS 160.35</strain>
    </source>
</reference>
<comment type="cofactor">
    <cofactor evidence="1">
        <name>Zn(2+)</name>
        <dbReference type="ChEBI" id="CHEBI:29105"/>
    </cofactor>
</comment>
<dbReference type="InterPro" id="IPR013149">
    <property type="entry name" value="ADH-like_C"/>
</dbReference>
<dbReference type="SUPFAM" id="SSF51735">
    <property type="entry name" value="NAD(P)-binding Rossmann-fold domains"/>
    <property type="match status" value="1"/>
</dbReference>
<gene>
    <name evidence="8" type="primary">xdhA_3</name>
    <name evidence="8" type="ORF">LOCC1_G006162</name>
</gene>
<dbReference type="InterPro" id="IPR036291">
    <property type="entry name" value="NAD(P)-bd_dom_sf"/>
</dbReference>
<dbReference type="Gene3D" id="3.40.50.720">
    <property type="entry name" value="NAD(P)-binding Rossmann-like Domain"/>
    <property type="match status" value="1"/>
</dbReference>
<keyword evidence="6" id="KW-0472">Membrane</keyword>
<keyword evidence="9" id="KW-1185">Reference proteome</keyword>
<dbReference type="GO" id="GO:0003939">
    <property type="term" value="F:L-iditol 2-dehydrogenase (NAD+) activity"/>
    <property type="evidence" value="ECO:0007669"/>
    <property type="project" value="TreeGrafter"/>
</dbReference>
<dbReference type="GO" id="GO:0006062">
    <property type="term" value="P:sorbitol catabolic process"/>
    <property type="evidence" value="ECO:0007669"/>
    <property type="project" value="TreeGrafter"/>
</dbReference>
<evidence type="ECO:0000313" key="8">
    <source>
        <dbReference type="EMBL" id="TVY35029.1"/>
    </source>
</evidence>
<sequence length="225" mass="24063">MTVPIPETVSWKEAGCIQPLAIAVHLGRRANMRAHQTVAIFGCGPLGLLIMAVARSYGVKKIIAFDIEKSRVDFATSYAADIGIVSPINKDNKPALDFASEFIDEVLQEHGLGSGADLTIEASGAEACVQMGVVITKPGGTYIQAGLGKPLSSVPLFLFTAKELTMKGTVRYSPGCFADAIDLLARNAVDIKPLITSSYPMSKINDAFIAQHARKDIKIVVMNQE</sequence>
<proteinExistence type="inferred from homology"/>
<dbReference type="AlphaFoldDB" id="A0A8H8RIV5"/>
<accession>A0A8H8RIV5</accession>
<evidence type="ECO:0000256" key="5">
    <source>
        <dbReference type="ARBA" id="ARBA00023002"/>
    </source>
</evidence>
<feature type="transmembrane region" description="Helical" evidence="6">
    <location>
        <begin position="38"/>
        <end position="58"/>
    </location>
</feature>
<evidence type="ECO:0000256" key="6">
    <source>
        <dbReference type="SAM" id="Phobius"/>
    </source>
</evidence>
<evidence type="ECO:0000259" key="7">
    <source>
        <dbReference type="Pfam" id="PF00107"/>
    </source>
</evidence>
<evidence type="ECO:0000256" key="2">
    <source>
        <dbReference type="ARBA" id="ARBA00008072"/>
    </source>
</evidence>
<keyword evidence="3" id="KW-0479">Metal-binding</keyword>
<dbReference type="GO" id="GO:0046872">
    <property type="term" value="F:metal ion binding"/>
    <property type="evidence" value="ECO:0007669"/>
    <property type="project" value="UniProtKB-KW"/>
</dbReference>
<keyword evidence="5" id="KW-0560">Oxidoreductase</keyword>
<keyword evidence="6" id="KW-0812">Transmembrane</keyword>
<dbReference type="Proteomes" id="UP000443090">
    <property type="component" value="Unassembled WGS sequence"/>
</dbReference>
<dbReference type="OrthoDB" id="1879366at2759"/>
<protein>
    <submittedName>
        <fullName evidence="8">Putative D-xylulose reductase A</fullName>
    </submittedName>
</protein>
<keyword evidence="4" id="KW-0862">Zinc</keyword>
<dbReference type="PANTHER" id="PTHR43161">
    <property type="entry name" value="SORBITOL DEHYDROGENASE"/>
    <property type="match status" value="1"/>
</dbReference>
<evidence type="ECO:0000256" key="4">
    <source>
        <dbReference type="ARBA" id="ARBA00022833"/>
    </source>
</evidence>
<dbReference type="Gene3D" id="3.90.180.10">
    <property type="entry name" value="Medium-chain alcohol dehydrogenases, catalytic domain"/>
    <property type="match status" value="1"/>
</dbReference>
<evidence type="ECO:0000256" key="3">
    <source>
        <dbReference type="ARBA" id="ARBA00022723"/>
    </source>
</evidence>
<dbReference type="Pfam" id="PF00107">
    <property type="entry name" value="ADH_zinc_N"/>
    <property type="match status" value="1"/>
</dbReference>